<protein>
    <submittedName>
        <fullName evidence="2">Tobamovirus multiplication protein 2B</fullName>
    </submittedName>
</protein>
<evidence type="ECO:0000313" key="3">
    <source>
        <dbReference type="Proteomes" id="UP000797356"/>
    </source>
</evidence>
<evidence type="ECO:0000256" key="1">
    <source>
        <dbReference type="SAM" id="MobiDB-lite"/>
    </source>
</evidence>
<dbReference type="EMBL" id="CM017881">
    <property type="protein sequence ID" value="KAG1362073.1"/>
    <property type="molecule type" value="Genomic_DNA"/>
</dbReference>
<gene>
    <name evidence="2" type="ORF">COCNU_10G002920</name>
</gene>
<dbReference type="Proteomes" id="UP000797356">
    <property type="component" value="Chromosome 10"/>
</dbReference>
<reference evidence="2" key="2">
    <citation type="submission" date="2019-07" db="EMBL/GenBank/DDBJ databases">
        <authorList>
            <person name="Yang Y."/>
            <person name="Bocs S."/>
            <person name="Baudouin L."/>
        </authorList>
    </citation>
    <scope>NUCLEOTIDE SEQUENCE</scope>
    <source>
        <tissue evidence="2">Spear leaf of Hainan Tall coconut</tissue>
    </source>
</reference>
<dbReference type="AlphaFoldDB" id="A0A8K0IMZ4"/>
<dbReference type="OrthoDB" id="1923377at2759"/>
<proteinExistence type="predicted"/>
<sequence>MATSGGGGGSREESAKAMVADQICQAAQLIKLPKNLLAKASTVKNTGQVLEQLPQVISSLDAYLENSLQSAPHLKTVTQLLSNMETSQLRSAFPPYRQEEAQKDSNSEKSC</sequence>
<name>A0A8K0IMZ4_COCNU</name>
<feature type="region of interest" description="Disordered" evidence="1">
    <location>
        <begin position="89"/>
        <end position="111"/>
    </location>
</feature>
<feature type="compositionally biased region" description="Basic and acidic residues" evidence="1">
    <location>
        <begin position="97"/>
        <end position="111"/>
    </location>
</feature>
<accession>A0A8K0IMZ4</accession>
<evidence type="ECO:0000313" key="2">
    <source>
        <dbReference type="EMBL" id="KAG1362073.1"/>
    </source>
</evidence>
<keyword evidence="3" id="KW-1185">Reference proteome</keyword>
<reference evidence="2" key="1">
    <citation type="journal article" date="2017" name="Gigascience">
        <title>The genome draft of coconut (Cocos nucifera).</title>
        <authorList>
            <person name="Xiao Y."/>
            <person name="Xu P."/>
            <person name="Fan H."/>
            <person name="Baudouin L."/>
            <person name="Xia W."/>
            <person name="Bocs S."/>
            <person name="Xu J."/>
            <person name="Li Q."/>
            <person name="Guo A."/>
            <person name="Zhou L."/>
            <person name="Li J."/>
            <person name="Wu Y."/>
            <person name="Ma Z."/>
            <person name="Armero A."/>
            <person name="Issali A.E."/>
            <person name="Liu N."/>
            <person name="Peng M."/>
            <person name="Yang Y."/>
        </authorList>
    </citation>
    <scope>NUCLEOTIDE SEQUENCE</scope>
    <source>
        <tissue evidence="2">Spear leaf of Hainan Tall coconut</tissue>
    </source>
</reference>
<comment type="caution">
    <text evidence="2">The sequence shown here is derived from an EMBL/GenBank/DDBJ whole genome shotgun (WGS) entry which is preliminary data.</text>
</comment>
<organism evidence="2 3">
    <name type="scientific">Cocos nucifera</name>
    <name type="common">Coconut palm</name>
    <dbReference type="NCBI Taxonomy" id="13894"/>
    <lineage>
        <taxon>Eukaryota</taxon>
        <taxon>Viridiplantae</taxon>
        <taxon>Streptophyta</taxon>
        <taxon>Embryophyta</taxon>
        <taxon>Tracheophyta</taxon>
        <taxon>Spermatophyta</taxon>
        <taxon>Magnoliopsida</taxon>
        <taxon>Liliopsida</taxon>
        <taxon>Arecaceae</taxon>
        <taxon>Arecoideae</taxon>
        <taxon>Cocoseae</taxon>
        <taxon>Attaleinae</taxon>
        <taxon>Cocos</taxon>
    </lineage>
</organism>